<feature type="chain" id="PRO_5040163457" evidence="1">
    <location>
        <begin position="20"/>
        <end position="271"/>
    </location>
</feature>
<accession>A0A9P9J0K0</accession>
<reference evidence="2" key="1">
    <citation type="journal article" date="2021" name="Nat. Commun.">
        <title>Genetic determinants of endophytism in the Arabidopsis root mycobiome.</title>
        <authorList>
            <person name="Mesny F."/>
            <person name="Miyauchi S."/>
            <person name="Thiergart T."/>
            <person name="Pickel B."/>
            <person name="Atanasova L."/>
            <person name="Karlsson M."/>
            <person name="Huettel B."/>
            <person name="Barry K.W."/>
            <person name="Haridas S."/>
            <person name="Chen C."/>
            <person name="Bauer D."/>
            <person name="Andreopoulos W."/>
            <person name="Pangilinan J."/>
            <person name="LaButti K."/>
            <person name="Riley R."/>
            <person name="Lipzen A."/>
            <person name="Clum A."/>
            <person name="Drula E."/>
            <person name="Henrissat B."/>
            <person name="Kohler A."/>
            <person name="Grigoriev I.V."/>
            <person name="Martin F.M."/>
            <person name="Hacquard S."/>
        </authorList>
    </citation>
    <scope>NUCLEOTIDE SEQUENCE</scope>
    <source>
        <strain evidence="2">MPI-CAGE-AT-0147</strain>
    </source>
</reference>
<organism evidence="2 3">
    <name type="scientific">Dactylonectria macrodidyma</name>
    <dbReference type="NCBI Taxonomy" id="307937"/>
    <lineage>
        <taxon>Eukaryota</taxon>
        <taxon>Fungi</taxon>
        <taxon>Dikarya</taxon>
        <taxon>Ascomycota</taxon>
        <taxon>Pezizomycotina</taxon>
        <taxon>Sordariomycetes</taxon>
        <taxon>Hypocreomycetidae</taxon>
        <taxon>Hypocreales</taxon>
        <taxon>Nectriaceae</taxon>
        <taxon>Dactylonectria</taxon>
    </lineage>
</organism>
<dbReference type="AlphaFoldDB" id="A0A9P9J0K0"/>
<sequence>MVLLFTLLNALLCVTTINALDNSSTTSTSEATFFANLSDVLLLDISSNGYWTTDVIVNAVNETAVNNYYDYLQKGWFGQAMRERYAFQGQILDDGTVNLTNMLVDDLILSHLGGYLEDADYRIPKSKAMFLQASTWNTTDSEKDPGRDLLENVSYLLQTYNPLVKRADAYETNCKRSAWSILSDCKNLLANLPSGSTGIGDDRESHYGTCWARAPGDKFMSRTKFKAGVGLIIEDCSFTRSSYRCCVYAQGHIPGASSRRKVCVQGRNTNC</sequence>
<protein>
    <submittedName>
        <fullName evidence="2">Uncharacterized protein</fullName>
    </submittedName>
</protein>
<dbReference type="EMBL" id="JAGMUV010000011">
    <property type="protein sequence ID" value="KAH7140852.1"/>
    <property type="molecule type" value="Genomic_DNA"/>
</dbReference>
<keyword evidence="3" id="KW-1185">Reference proteome</keyword>
<evidence type="ECO:0000256" key="1">
    <source>
        <dbReference type="SAM" id="SignalP"/>
    </source>
</evidence>
<name>A0A9P9J0K0_9HYPO</name>
<evidence type="ECO:0000313" key="2">
    <source>
        <dbReference type="EMBL" id="KAH7140852.1"/>
    </source>
</evidence>
<proteinExistence type="predicted"/>
<dbReference type="Proteomes" id="UP000738349">
    <property type="component" value="Unassembled WGS sequence"/>
</dbReference>
<evidence type="ECO:0000313" key="3">
    <source>
        <dbReference type="Proteomes" id="UP000738349"/>
    </source>
</evidence>
<gene>
    <name evidence="2" type="ORF">EDB81DRAFT_885558</name>
</gene>
<comment type="caution">
    <text evidence="2">The sequence shown here is derived from an EMBL/GenBank/DDBJ whole genome shotgun (WGS) entry which is preliminary data.</text>
</comment>
<keyword evidence="1" id="KW-0732">Signal</keyword>
<dbReference type="OrthoDB" id="3901509at2759"/>
<feature type="signal peptide" evidence="1">
    <location>
        <begin position="1"/>
        <end position="19"/>
    </location>
</feature>